<dbReference type="GO" id="GO:0046872">
    <property type="term" value="F:metal ion binding"/>
    <property type="evidence" value="ECO:0007669"/>
    <property type="project" value="UniProtKB-KW"/>
</dbReference>
<evidence type="ECO:0000313" key="6">
    <source>
        <dbReference type="Proteomes" id="UP000298416"/>
    </source>
</evidence>
<feature type="domain" description="Lipoxygenase" evidence="4">
    <location>
        <begin position="1"/>
        <end position="246"/>
    </location>
</feature>
<reference evidence="5" key="1">
    <citation type="submission" date="2018-01" db="EMBL/GenBank/DDBJ databases">
        <authorList>
            <person name="Mao J.F."/>
        </authorList>
    </citation>
    <scope>NUCLEOTIDE SEQUENCE</scope>
    <source>
        <strain evidence="5">Huo1</strain>
        <tissue evidence="5">Leaf</tissue>
    </source>
</reference>
<dbReference type="Proteomes" id="UP000298416">
    <property type="component" value="Unassembled WGS sequence"/>
</dbReference>
<evidence type="ECO:0000259" key="4">
    <source>
        <dbReference type="PROSITE" id="PS51393"/>
    </source>
</evidence>
<keyword evidence="1" id="KW-0479">Metal-binding</keyword>
<proteinExistence type="predicted"/>
<keyword evidence="3" id="KW-0560">Oxidoreductase</keyword>
<comment type="caution">
    <text evidence="5">The sequence shown here is derived from an EMBL/GenBank/DDBJ whole genome shotgun (WGS) entry which is preliminary data.</text>
</comment>
<dbReference type="PROSITE" id="PS51393">
    <property type="entry name" value="LIPOXYGENASE_3"/>
    <property type="match status" value="1"/>
</dbReference>
<dbReference type="SUPFAM" id="SSF48484">
    <property type="entry name" value="Lipoxigenase"/>
    <property type="match status" value="1"/>
</dbReference>
<dbReference type="Gene3D" id="1.20.245.10">
    <property type="entry name" value="Lipoxygenase-1, Domain 5"/>
    <property type="match status" value="1"/>
</dbReference>
<dbReference type="InterPro" id="IPR013819">
    <property type="entry name" value="LipOase_C"/>
</dbReference>
<protein>
    <recommendedName>
        <fullName evidence="4">Lipoxygenase domain-containing protein</fullName>
    </recommendedName>
</protein>
<dbReference type="PANTHER" id="PTHR11771">
    <property type="entry name" value="LIPOXYGENASE"/>
    <property type="match status" value="1"/>
</dbReference>
<organism evidence="5">
    <name type="scientific">Salvia splendens</name>
    <name type="common">Scarlet sage</name>
    <dbReference type="NCBI Taxonomy" id="180675"/>
    <lineage>
        <taxon>Eukaryota</taxon>
        <taxon>Viridiplantae</taxon>
        <taxon>Streptophyta</taxon>
        <taxon>Embryophyta</taxon>
        <taxon>Tracheophyta</taxon>
        <taxon>Spermatophyta</taxon>
        <taxon>Magnoliopsida</taxon>
        <taxon>eudicotyledons</taxon>
        <taxon>Gunneridae</taxon>
        <taxon>Pentapetalae</taxon>
        <taxon>asterids</taxon>
        <taxon>lamiids</taxon>
        <taxon>Lamiales</taxon>
        <taxon>Lamiaceae</taxon>
        <taxon>Nepetoideae</taxon>
        <taxon>Mentheae</taxon>
        <taxon>Salviinae</taxon>
        <taxon>Salvia</taxon>
        <taxon>Salvia subgen. Calosphace</taxon>
        <taxon>core Calosphace</taxon>
    </lineage>
</organism>
<evidence type="ECO:0000256" key="3">
    <source>
        <dbReference type="ARBA" id="ARBA00023002"/>
    </source>
</evidence>
<accession>A0A8X8XZ71</accession>
<evidence type="ECO:0000256" key="2">
    <source>
        <dbReference type="ARBA" id="ARBA00022964"/>
    </source>
</evidence>
<dbReference type="InterPro" id="IPR000907">
    <property type="entry name" value="LipOase"/>
</dbReference>
<evidence type="ECO:0000313" key="5">
    <source>
        <dbReference type="EMBL" id="KAG6423201.1"/>
    </source>
</evidence>
<dbReference type="EMBL" id="PNBA02000005">
    <property type="protein sequence ID" value="KAG6423201.1"/>
    <property type="molecule type" value="Genomic_DNA"/>
</dbReference>
<evidence type="ECO:0000256" key="1">
    <source>
        <dbReference type="ARBA" id="ARBA00022723"/>
    </source>
</evidence>
<sequence length="246" mass="27436">MTICGGMAVEDPDSPHGIRLVMEDYPYAVDGLQIWSAINTWVDDYCNLYYPSDEAVVGDTELPTIMVEGAATRRTRRGGPKCRRAKTSSTAAPASALHAALNFGQYAYGGYMPNRPTVSRQFMPEPGSEDYELLKTDPDRVFFKTITARLQTLLGVALIELLSRHSSDELYLGQRDTPVWTKDAEALVAFERFGKELGMVERKMMEMNGDEKWKNRVGPTKLPYTLMYPTSEEGMTGRGIPNSTSI</sequence>
<dbReference type="GO" id="GO:0034440">
    <property type="term" value="P:lipid oxidation"/>
    <property type="evidence" value="ECO:0007669"/>
    <property type="project" value="InterPro"/>
</dbReference>
<keyword evidence="2" id="KW-0223">Dioxygenase</keyword>
<dbReference type="AlphaFoldDB" id="A0A8X8XZ71"/>
<dbReference type="Pfam" id="PF00305">
    <property type="entry name" value="Lipoxygenase"/>
    <property type="match status" value="1"/>
</dbReference>
<dbReference type="GO" id="GO:0016702">
    <property type="term" value="F:oxidoreductase activity, acting on single donors with incorporation of molecular oxygen, incorporation of two atoms of oxygen"/>
    <property type="evidence" value="ECO:0007669"/>
    <property type="project" value="InterPro"/>
</dbReference>
<keyword evidence="6" id="KW-1185">Reference proteome</keyword>
<gene>
    <name evidence="5" type="ORF">SASPL_113589</name>
</gene>
<name>A0A8X8XZ71_SALSN</name>
<dbReference type="InterPro" id="IPR036226">
    <property type="entry name" value="LipOase_C_sf"/>
</dbReference>
<reference evidence="5" key="2">
    <citation type="submission" date="2020-08" db="EMBL/GenBank/DDBJ databases">
        <title>Plant Genome Project.</title>
        <authorList>
            <person name="Zhang R.-G."/>
        </authorList>
    </citation>
    <scope>NUCLEOTIDE SEQUENCE</scope>
    <source>
        <strain evidence="5">Huo1</strain>
        <tissue evidence="5">Leaf</tissue>
    </source>
</reference>